<dbReference type="PANTHER" id="PTHR39757:SF5">
    <property type="entry name" value="OS02G0190600 PROTEIN"/>
    <property type="match status" value="1"/>
</dbReference>
<gene>
    <name evidence="1" type="ORF">HQ605_00905</name>
</gene>
<dbReference type="PANTHER" id="PTHR39757">
    <property type="match status" value="1"/>
</dbReference>
<accession>A0ABS7NPH6</accession>
<dbReference type="Pfam" id="PF05834">
    <property type="entry name" value="Lycopene_cycl"/>
    <property type="match status" value="1"/>
</dbReference>
<evidence type="ECO:0000313" key="2">
    <source>
        <dbReference type="Proteomes" id="UP001520140"/>
    </source>
</evidence>
<dbReference type="EMBL" id="JABUKG010000001">
    <property type="protein sequence ID" value="MBY6319375.1"/>
    <property type="molecule type" value="Genomic_DNA"/>
</dbReference>
<dbReference type="Gene3D" id="3.50.50.60">
    <property type="entry name" value="FAD/NAD(P)-binding domain"/>
    <property type="match status" value="1"/>
</dbReference>
<sequence>MDHGRDRASRRRVAGHRIALTVFPSPDAVVVGAGPAGRAAAHRIAAAGAVVVLVDPHPDRRWTQTYAMWDDELPAWLPADVRATTTRSATVVGARRHHVARAYTVLDTVALQRALTVDPAAVVRDVAVSVDARGVTLRSGGRLGAGVVIDARGSAVGPGVPEQRAYGVIVRPEVAEPALGGAETLVMDWRHDNGTDPHEHPTFLYGVQLDADRVLLEETSLVGEPGPDQPELAARLHRRLQHRGVALRGDEAVERVRFAMAPPSVTPAGVEVTGARSAALHPATGYSVASSLRRADALARHVVDGTPVTSRATAAVTSLRRLGGQVLLGLPPDELADFFDRFFELPVAAQRAYLSGDGDLPGTARAMGELFRGAGSGHRRAIVRTVGRRARVSVPWLP</sequence>
<dbReference type="SUPFAM" id="SSF51905">
    <property type="entry name" value="FAD/NAD(P)-binding domain"/>
    <property type="match status" value="1"/>
</dbReference>
<evidence type="ECO:0000313" key="1">
    <source>
        <dbReference type="EMBL" id="MBY6319375.1"/>
    </source>
</evidence>
<organism evidence="1 2">
    <name type="scientific">Rhodococcoides kroppenstedtii</name>
    <dbReference type="NCBI Taxonomy" id="293050"/>
    <lineage>
        <taxon>Bacteria</taxon>
        <taxon>Bacillati</taxon>
        <taxon>Actinomycetota</taxon>
        <taxon>Actinomycetes</taxon>
        <taxon>Mycobacteriales</taxon>
        <taxon>Nocardiaceae</taxon>
        <taxon>Rhodococcoides</taxon>
    </lineage>
</organism>
<comment type="caution">
    <text evidence="1">The sequence shown here is derived from an EMBL/GenBank/DDBJ whole genome shotgun (WGS) entry which is preliminary data.</text>
</comment>
<protein>
    <submittedName>
        <fullName evidence="1">FAD-binding protein</fullName>
    </submittedName>
</protein>
<dbReference type="Proteomes" id="UP001520140">
    <property type="component" value="Unassembled WGS sequence"/>
</dbReference>
<dbReference type="InterPro" id="IPR036188">
    <property type="entry name" value="FAD/NAD-bd_sf"/>
</dbReference>
<proteinExistence type="predicted"/>
<name>A0ABS7NPH6_9NOCA</name>
<reference evidence="1 2" key="1">
    <citation type="submission" date="2020-06" db="EMBL/GenBank/DDBJ databases">
        <title>Taxonomy, biology and ecology of Rhodococcus bacteria occurring in California pistachio and other woody hosts as revealed by genome sequence analyses.</title>
        <authorList>
            <person name="Gai Y."/>
            <person name="Riely B."/>
        </authorList>
    </citation>
    <scope>NUCLEOTIDE SEQUENCE [LARGE SCALE GENOMIC DNA]</scope>
    <source>
        <strain evidence="1 2">BP-284</strain>
    </source>
</reference>
<keyword evidence="2" id="KW-1185">Reference proteome</keyword>